<dbReference type="PROSITE" id="PS50126">
    <property type="entry name" value="S1"/>
    <property type="match status" value="1"/>
</dbReference>
<organism evidence="11 12">
    <name type="scientific">Enterococcus rivorum</name>
    <dbReference type="NCBI Taxonomy" id="762845"/>
    <lineage>
        <taxon>Bacteria</taxon>
        <taxon>Bacillati</taxon>
        <taxon>Bacillota</taxon>
        <taxon>Bacilli</taxon>
        <taxon>Lactobacillales</taxon>
        <taxon>Enterococcaceae</taxon>
        <taxon>Enterococcus</taxon>
    </lineage>
</organism>
<dbReference type="InterPro" id="IPR022966">
    <property type="entry name" value="RNase_II/R_CS"/>
</dbReference>
<evidence type="ECO:0000256" key="1">
    <source>
        <dbReference type="ARBA" id="ARBA00001849"/>
    </source>
</evidence>
<dbReference type="GO" id="GO:0005829">
    <property type="term" value="C:cytosol"/>
    <property type="evidence" value="ECO:0007669"/>
    <property type="project" value="TreeGrafter"/>
</dbReference>
<dbReference type="Pfam" id="PF00773">
    <property type="entry name" value="RNB"/>
    <property type="match status" value="1"/>
</dbReference>
<dbReference type="Gene3D" id="2.40.50.140">
    <property type="entry name" value="Nucleic acid-binding proteins"/>
    <property type="match status" value="2"/>
</dbReference>
<dbReference type="EMBL" id="MIEK01000056">
    <property type="protein sequence ID" value="OEH81252.1"/>
    <property type="molecule type" value="Genomic_DNA"/>
</dbReference>
<dbReference type="Pfam" id="PF00575">
    <property type="entry name" value="S1"/>
    <property type="match status" value="1"/>
</dbReference>
<evidence type="ECO:0000259" key="10">
    <source>
        <dbReference type="PROSITE" id="PS50126"/>
    </source>
</evidence>
<evidence type="ECO:0000256" key="8">
    <source>
        <dbReference type="HAMAP-Rule" id="MF_01895"/>
    </source>
</evidence>
<dbReference type="InterPro" id="IPR004476">
    <property type="entry name" value="RNase_II/RNase_R"/>
</dbReference>
<reference evidence="11 12" key="1">
    <citation type="submission" date="2016-09" db="EMBL/GenBank/DDBJ databases">
        <authorList>
            <person name="Capua I."/>
            <person name="De Benedictis P."/>
            <person name="Joannis T."/>
            <person name="Lombin L.H."/>
            <person name="Cattoli G."/>
        </authorList>
    </citation>
    <scope>NUCLEOTIDE SEQUENCE [LARGE SCALE GENOMIC DNA]</scope>
    <source>
        <strain evidence="11 12">LMG 25899</strain>
    </source>
</reference>
<comment type="caution">
    <text evidence="11">The sequence shown here is derived from an EMBL/GenBank/DDBJ whole genome shotgun (WGS) entry which is preliminary data.</text>
</comment>
<dbReference type="STRING" id="762845.BCR26_05225"/>
<comment type="similarity">
    <text evidence="8">Belongs to the RNR ribonuclease family. RNase R subfamily.</text>
</comment>
<evidence type="ECO:0000313" key="11">
    <source>
        <dbReference type="EMBL" id="OEH81252.1"/>
    </source>
</evidence>
<dbReference type="EC" id="3.1.13.1" evidence="8"/>
<feature type="compositionally biased region" description="Basic residues" evidence="9">
    <location>
        <begin position="755"/>
        <end position="784"/>
    </location>
</feature>
<evidence type="ECO:0000256" key="9">
    <source>
        <dbReference type="SAM" id="MobiDB-lite"/>
    </source>
</evidence>
<evidence type="ECO:0000256" key="2">
    <source>
        <dbReference type="ARBA" id="ARBA00004496"/>
    </source>
</evidence>
<dbReference type="InterPro" id="IPR040476">
    <property type="entry name" value="CSD2"/>
</dbReference>
<dbReference type="SMART" id="SM00316">
    <property type="entry name" value="S1"/>
    <property type="match status" value="1"/>
</dbReference>
<dbReference type="AlphaFoldDB" id="A0A1E5KTM5"/>
<accession>A0A1E5KTM5</accession>
<feature type="region of interest" description="Disordered" evidence="9">
    <location>
        <begin position="726"/>
        <end position="784"/>
    </location>
</feature>
<keyword evidence="12" id="KW-1185">Reference proteome</keyword>
<keyword evidence="6 8" id="KW-0269">Exonuclease</keyword>
<evidence type="ECO:0000256" key="7">
    <source>
        <dbReference type="ARBA" id="ARBA00022884"/>
    </source>
</evidence>
<evidence type="ECO:0000256" key="6">
    <source>
        <dbReference type="ARBA" id="ARBA00022839"/>
    </source>
</evidence>
<dbReference type="RefSeq" id="WP_069699840.1">
    <property type="nucleotide sequence ID" value="NZ_JAGGMA010000004.1"/>
</dbReference>
<dbReference type="Proteomes" id="UP000095256">
    <property type="component" value="Unassembled WGS sequence"/>
</dbReference>
<dbReference type="Pfam" id="PF17876">
    <property type="entry name" value="CSD2"/>
    <property type="match status" value="1"/>
</dbReference>
<gene>
    <name evidence="8" type="primary">rnr</name>
    <name evidence="11" type="ORF">BCR26_05225</name>
</gene>
<dbReference type="InterPro" id="IPR003029">
    <property type="entry name" value="S1_domain"/>
</dbReference>
<dbReference type="NCBIfam" id="TIGR00358">
    <property type="entry name" value="3_prime_RNase"/>
    <property type="match status" value="1"/>
</dbReference>
<dbReference type="NCBIfam" id="TIGR02063">
    <property type="entry name" value="RNase_R"/>
    <property type="match status" value="1"/>
</dbReference>
<dbReference type="PANTHER" id="PTHR23355">
    <property type="entry name" value="RIBONUCLEASE"/>
    <property type="match status" value="1"/>
</dbReference>
<dbReference type="SMART" id="SM00955">
    <property type="entry name" value="RNB"/>
    <property type="match status" value="1"/>
</dbReference>
<evidence type="ECO:0000313" key="12">
    <source>
        <dbReference type="Proteomes" id="UP000095256"/>
    </source>
</evidence>
<comment type="function">
    <text evidence="8">3'-5' exoribonuclease that releases 5'-nucleoside monophosphates and is involved in maturation of structured RNAs.</text>
</comment>
<dbReference type="OrthoDB" id="9764149at2"/>
<sequence length="784" mass="89939">MTKQTIKEKILFFMESQKKKSFSMEEIAEALQLQKSTDFKLLVQTIAAMEREKLVEFNKKGKIRLPNKELALEGVFRANERGFGFVNYDEEEPDIYIPKEAVNFAMDGDTVAIDIVQPADPFTEKGAEGKVVAIKKRAITQAVGEFVAYDEDQVTETDLYGYMIPKDKKMTGLTFFIAAIGIKPVDGSIVIVEITHYPEKEYTKSLEGIVKKVVGHKNDPGMDILSVIVAHGIPTAFPEDVLAEADKVPDAIAESDIEGRRDLREEVIVTIDGEDAKDLDDAVTVRKLDSGHYFLGVHIADVSYYVTEESQLNREAYERGTSVYLTDRVVPMIPQRLSNGICSLNPKVPRLTMSCEMEIDPEGNIVRHEIFQSVIKTTERMTYTAINEILEEQKPETMVRYKNLVPMFQEMGELHHILETMRERRGAISFEDNEAKVLVDRDGHPEDILLRTRGVGERLIESFMLAANETVAKHFHDLKVPFIYRIHEQPKEEKMQRFFDFASVFGILVKGTKNDITPKDLQRVLEQVNGKPEEPVINTMLLRSMQQARYSEDNYGHYGLAAEYYTHFTSPIRRYPDLIVHRLIRTYSESMSESTKEKWAELLPDIADHSSKMERRAVEAEREVDSMKKAEFMADKIGEEYDGIIGSVAKFGLFIELPNTIEGLIHVNSLKQDYFHYIENHMALVGERTGMTLKIGQKVRIKVVKADPETREIDFELLDAEEVQRLEAPKQNRRQSERRRGNDHLQKRVDDNQSKRKNNKKKGKKPFYKEAVKKKKNKKGKKKK</sequence>
<keyword evidence="4 8" id="KW-0540">Nuclease</keyword>
<keyword evidence="5 8" id="KW-0378">Hydrolase</keyword>
<dbReference type="InterPro" id="IPR013223">
    <property type="entry name" value="RNase_B_OB_dom"/>
</dbReference>
<dbReference type="InterPro" id="IPR001900">
    <property type="entry name" value="RNase_II/R"/>
</dbReference>
<dbReference type="GO" id="GO:0006402">
    <property type="term" value="P:mRNA catabolic process"/>
    <property type="evidence" value="ECO:0007669"/>
    <property type="project" value="TreeGrafter"/>
</dbReference>
<dbReference type="InterPro" id="IPR012340">
    <property type="entry name" value="NA-bd_OB-fold"/>
</dbReference>
<dbReference type="Pfam" id="PF08206">
    <property type="entry name" value="OB_RNB"/>
    <property type="match status" value="1"/>
</dbReference>
<protein>
    <recommendedName>
        <fullName evidence="8">Ribonuclease R</fullName>
        <shortName evidence="8">RNase R</shortName>
        <ecNumber evidence="8">3.1.13.1</ecNumber>
    </recommendedName>
</protein>
<dbReference type="HAMAP" id="MF_01895">
    <property type="entry name" value="RNase_R"/>
    <property type="match status" value="1"/>
</dbReference>
<feature type="domain" description="S1 motif" evidence="10">
    <location>
        <begin position="638"/>
        <end position="718"/>
    </location>
</feature>
<dbReference type="PROSITE" id="PS01175">
    <property type="entry name" value="RIBONUCLEASE_II"/>
    <property type="match status" value="1"/>
</dbReference>
<name>A0A1E5KTM5_9ENTE</name>
<dbReference type="PANTHER" id="PTHR23355:SF9">
    <property type="entry name" value="DIS3-LIKE EXONUCLEASE 2"/>
    <property type="match status" value="1"/>
</dbReference>
<comment type="subcellular location">
    <subcellularLocation>
        <location evidence="2 8">Cytoplasm</location>
    </subcellularLocation>
</comment>
<feature type="compositionally biased region" description="Basic and acidic residues" evidence="9">
    <location>
        <begin position="726"/>
        <end position="754"/>
    </location>
</feature>
<keyword evidence="7 8" id="KW-0694">RNA-binding</keyword>
<evidence type="ECO:0000256" key="3">
    <source>
        <dbReference type="ARBA" id="ARBA00022490"/>
    </source>
</evidence>
<dbReference type="GO" id="GO:0003723">
    <property type="term" value="F:RNA binding"/>
    <property type="evidence" value="ECO:0007669"/>
    <property type="project" value="UniProtKB-UniRule"/>
</dbReference>
<evidence type="ECO:0000256" key="5">
    <source>
        <dbReference type="ARBA" id="ARBA00022801"/>
    </source>
</evidence>
<dbReference type="GO" id="GO:0008859">
    <property type="term" value="F:exoribonuclease II activity"/>
    <property type="evidence" value="ECO:0007669"/>
    <property type="project" value="UniProtKB-UniRule"/>
</dbReference>
<dbReference type="SUPFAM" id="SSF50249">
    <property type="entry name" value="Nucleic acid-binding proteins"/>
    <property type="match status" value="4"/>
</dbReference>
<dbReference type="CDD" id="cd04471">
    <property type="entry name" value="S1_RNase_R"/>
    <property type="match status" value="1"/>
</dbReference>
<proteinExistence type="inferred from homology"/>
<evidence type="ECO:0000256" key="4">
    <source>
        <dbReference type="ARBA" id="ARBA00022722"/>
    </source>
</evidence>
<dbReference type="InterPro" id="IPR050180">
    <property type="entry name" value="RNR_Ribonuclease"/>
</dbReference>
<keyword evidence="3 8" id="KW-0963">Cytoplasm</keyword>
<comment type="catalytic activity">
    <reaction evidence="1 8">
        <text>Exonucleolytic cleavage in the 3'- to 5'-direction to yield nucleoside 5'-phosphates.</text>
        <dbReference type="EC" id="3.1.13.1"/>
    </reaction>
</comment>
<dbReference type="InterPro" id="IPR011805">
    <property type="entry name" value="RNase_R"/>
</dbReference>